<dbReference type="AlphaFoldDB" id="A0AAE0NJG2"/>
<keyword evidence="2" id="KW-1185">Reference proteome</keyword>
<name>A0AAE0NJG2_9PEZI</name>
<reference evidence="1" key="2">
    <citation type="submission" date="2023-06" db="EMBL/GenBank/DDBJ databases">
        <authorList>
            <consortium name="Lawrence Berkeley National Laboratory"/>
            <person name="Haridas S."/>
            <person name="Hensen N."/>
            <person name="Bonometti L."/>
            <person name="Westerberg I."/>
            <person name="Brannstrom I.O."/>
            <person name="Guillou S."/>
            <person name="Cros-Aarteil S."/>
            <person name="Calhoun S."/>
            <person name="Kuo A."/>
            <person name="Mondo S."/>
            <person name="Pangilinan J."/>
            <person name="Riley R."/>
            <person name="Labutti K."/>
            <person name="Andreopoulos B."/>
            <person name="Lipzen A."/>
            <person name="Chen C."/>
            <person name="Yanf M."/>
            <person name="Daum C."/>
            <person name="Ng V."/>
            <person name="Clum A."/>
            <person name="Steindorff A."/>
            <person name="Ohm R."/>
            <person name="Martin F."/>
            <person name="Silar P."/>
            <person name="Natvig D."/>
            <person name="Lalanne C."/>
            <person name="Gautier V."/>
            <person name="Ament-Velasquez S.L."/>
            <person name="Kruys A."/>
            <person name="Hutchinson M.I."/>
            <person name="Powell A.J."/>
            <person name="Barry K."/>
            <person name="Miller A.N."/>
            <person name="Grigoriev I.V."/>
            <person name="Debuchy R."/>
            <person name="Gladieux P."/>
            <person name="Thoren M.H."/>
            <person name="Johannesson H."/>
        </authorList>
    </citation>
    <scope>NUCLEOTIDE SEQUENCE</scope>
    <source>
        <strain evidence="1">CBS 958.72</strain>
    </source>
</reference>
<proteinExistence type="predicted"/>
<sequence length="284" mass="31912">MTSSAFTATSLKIRRLSQYMASHGNSNMASPQTVLKFSGINWALDLAAVVPSASSLDANDARTNIQFGDKMVHIASRWMRDGKKPPVMPPVCEDVLPFSWFHLCQSRSGFPLWLQCEDSLHLGFEPRHGGSKQQAQCPFGCWTEAQGADTRFNAIRVAVQTLDGVNLLGGRFEDWFVCCCECGSLQLNLLRANPSFVTLVHYGKNVARDGYPHCADPEDNHCEYCFPLTRYRKPNRRRRRDESIVGGAWDVDQTARTRFRMRLMHKAEVARAQSEGVAFNAAFM</sequence>
<accession>A0AAE0NJG2</accession>
<comment type="caution">
    <text evidence="1">The sequence shown here is derived from an EMBL/GenBank/DDBJ whole genome shotgun (WGS) entry which is preliminary data.</text>
</comment>
<protein>
    <submittedName>
        <fullName evidence="1">Uncharacterized protein</fullName>
    </submittedName>
</protein>
<organism evidence="1 2">
    <name type="scientific">Lasiosphaeria ovina</name>
    <dbReference type="NCBI Taxonomy" id="92902"/>
    <lineage>
        <taxon>Eukaryota</taxon>
        <taxon>Fungi</taxon>
        <taxon>Dikarya</taxon>
        <taxon>Ascomycota</taxon>
        <taxon>Pezizomycotina</taxon>
        <taxon>Sordariomycetes</taxon>
        <taxon>Sordariomycetidae</taxon>
        <taxon>Sordariales</taxon>
        <taxon>Lasiosphaeriaceae</taxon>
        <taxon>Lasiosphaeria</taxon>
    </lineage>
</organism>
<evidence type="ECO:0000313" key="1">
    <source>
        <dbReference type="EMBL" id="KAK3382668.1"/>
    </source>
</evidence>
<gene>
    <name evidence="1" type="ORF">B0T24DRAFT_714720</name>
</gene>
<dbReference type="EMBL" id="JAULSN010000001">
    <property type="protein sequence ID" value="KAK3382668.1"/>
    <property type="molecule type" value="Genomic_DNA"/>
</dbReference>
<evidence type="ECO:0000313" key="2">
    <source>
        <dbReference type="Proteomes" id="UP001287356"/>
    </source>
</evidence>
<dbReference type="Proteomes" id="UP001287356">
    <property type="component" value="Unassembled WGS sequence"/>
</dbReference>
<reference evidence="1" key="1">
    <citation type="journal article" date="2023" name="Mol. Phylogenet. Evol.">
        <title>Genome-scale phylogeny and comparative genomics of the fungal order Sordariales.</title>
        <authorList>
            <person name="Hensen N."/>
            <person name="Bonometti L."/>
            <person name="Westerberg I."/>
            <person name="Brannstrom I.O."/>
            <person name="Guillou S."/>
            <person name="Cros-Aarteil S."/>
            <person name="Calhoun S."/>
            <person name="Haridas S."/>
            <person name="Kuo A."/>
            <person name="Mondo S."/>
            <person name="Pangilinan J."/>
            <person name="Riley R."/>
            <person name="LaButti K."/>
            <person name="Andreopoulos B."/>
            <person name="Lipzen A."/>
            <person name="Chen C."/>
            <person name="Yan M."/>
            <person name="Daum C."/>
            <person name="Ng V."/>
            <person name="Clum A."/>
            <person name="Steindorff A."/>
            <person name="Ohm R.A."/>
            <person name="Martin F."/>
            <person name="Silar P."/>
            <person name="Natvig D.O."/>
            <person name="Lalanne C."/>
            <person name="Gautier V."/>
            <person name="Ament-Velasquez S.L."/>
            <person name="Kruys A."/>
            <person name="Hutchinson M.I."/>
            <person name="Powell A.J."/>
            <person name="Barry K."/>
            <person name="Miller A.N."/>
            <person name="Grigoriev I.V."/>
            <person name="Debuchy R."/>
            <person name="Gladieux P."/>
            <person name="Hiltunen Thoren M."/>
            <person name="Johannesson H."/>
        </authorList>
    </citation>
    <scope>NUCLEOTIDE SEQUENCE</scope>
    <source>
        <strain evidence="1">CBS 958.72</strain>
    </source>
</reference>